<dbReference type="InterPro" id="IPR016655">
    <property type="entry name" value="PFD3"/>
</dbReference>
<comment type="function">
    <text evidence="3">Binds specifically to cytosolic chaperonin (c-CPN) and transfers target proteins to it. Binds to nascent polypeptide chain and promotes folding in an environment in which there are many competing pathways for nonnative proteins.</text>
</comment>
<evidence type="ECO:0000256" key="2">
    <source>
        <dbReference type="ARBA" id="ARBA00023186"/>
    </source>
</evidence>
<dbReference type="AlphaFoldDB" id="A0AAV1HT92"/>
<dbReference type="PIRSF" id="PIRSF016396">
    <property type="entry name" value="Prefoldin_subunit_3"/>
    <property type="match status" value="1"/>
</dbReference>
<dbReference type="PANTHER" id="PTHR12409">
    <property type="entry name" value="PREFOLDIN SUBUNIT 3"/>
    <property type="match status" value="1"/>
</dbReference>
<dbReference type="InterPro" id="IPR009053">
    <property type="entry name" value="Prefoldin"/>
</dbReference>
<protein>
    <recommendedName>
        <fullName evidence="3">Prefoldin subunit 3</fullName>
    </recommendedName>
</protein>
<dbReference type="GO" id="GO:0005737">
    <property type="term" value="C:cytoplasm"/>
    <property type="evidence" value="ECO:0007669"/>
    <property type="project" value="TreeGrafter"/>
</dbReference>
<evidence type="ECO:0000313" key="4">
    <source>
        <dbReference type="EMBL" id="CAK0742731.1"/>
    </source>
</evidence>
<dbReference type="GO" id="GO:0016272">
    <property type="term" value="C:prefoldin complex"/>
    <property type="evidence" value="ECO:0007669"/>
    <property type="project" value="UniProtKB-UniRule"/>
</dbReference>
<proteinExistence type="inferred from homology"/>
<dbReference type="GO" id="GO:0007021">
    <property type="term" value="P:tubulin complex assembly"/>
    <property type="evidence" value="ECO:0007669"/>
    <property type="project" value="TreeGrafter"/>
</dbReference>
<evidence type="ECO:0000313" key="5">
    <source>
        <dbReference type="Proteomes" id="UP001314263"/>
    </source>
</evidence>
<dbReference type="Pfam" id="PF02996">
    <property type="entry name" value="Prefoldin"/>
    <property type="match status" value="1"/>
</dbReference>
<dbReference type="Proteomes" id="UP001314263">
    <property type="component" value="Unassembled WGS sequence"/>
</dbReference>
<accession>A0AAV1HT92</accession>
<dbReference type="GO" id="GO:0007017">
    <property type="term" value="P:microtubule-based process"/>
    <property type="evidence" value="ECO:0007669"/>
    <property type="project" value="TreeGrafter"/>
</dbReference>
<dbReference type="GO" id="GO:0006457">
    <property type="term" value="P:protein folding"/>
    <property type="evidence" value="ECO:0007669"/>
    <property type="project" value="UniProtKB-UniRule"/>
</dbReference>
<gene>
    <name evidence="4" type="ORF">CVIRNUC_001417</name>
</gene>
<reference evidence="4 5" key="1">
    <citation type="submission" date="2023-10" db="EMBL/GenBank/DDBJ databases">
        <authorList>
            <person name="Maclean D."/>
            <person name="Macfadyen A."/>
        </authorList>
    </citation>
    <scope>NUCLEOTIDE SEQUENCE [LARGE SCALE GENOMIC DNA]</scope>
</reference>
<dbReference type="CDD" id="cd23156">
    <property type="entry name" value="Prefoldin_3"/>
    <property type="match status" value="1"/>
</dbReference>
<keyword evidence="5" id="KW-1185">Reference proteome</keyword>
<keyword evidence="2 3" id="KW-0143">Chaperone</keyword>
<comment type="caution">
    <text evidence="4">The sequence shown here is derived from an EMBL/GenBank/DDBJ whole genome shotgun (WGS) entry which is preliminary data.</text>
</comment>
<dbReference type="Gene3D" id="1.10.287.370">
    <property type="match status" value="1"/>
</dbReference>
<dbReference type="GO" id="GO:0015631">
    <property type="term" value="F:tubulin binding"/>
    <property type="evidence" value="ECO:0007669"/>
    <property type="project" value="TreeGrafter"/>
</dbReference>
<dbReference type="InterPro" id="IPR004127">
    <property type="entry name" value="Prefoldin_subunit_alpha"/>
</dbReference>
<dbReference type="GO" id="GO:0009409">
    <property type="term" value="P:response to cold"/>
    <property type="evidence" value="ECO:0007669"/>
    <property type="project" value="UniProtKB-ARBA"/>
</dbReference>
<dbReference type="SUPFAM" id="SSF46579">
    <property type="entry name" value="Prefoldin"/>
    <property type="match status" value="1"/>
</dbReference>
<dbReference type="EMBL" id="CAUYUE010000002">
    <property type="protein sequence ID" value="CAK0742731.1"/>
    <property type="molecule type" value="Genomic_DNA"/>
</dbReference>
<comment type="subunit">
    <text evidence="3">Heterohexamer of two PFD-alpha type and four PFD-beta type subunits.</text>
</comment>
<evidence type="ECO:0000256" key="3">
    <source>
        <dbReference type="PIRNR" id="PIRNR016396"/>
    </source>
</evidence>
<organism evidence="4 5">
    <name type="scientific">Coccomyxa viridis</name>
    <dbReference type="NCBI Taxonomy" id="1274662"/>
    <lineage>
        <taxon>Eukaryota</taxon>
        <taxon>Viridiplantae</taxon>
        <taxon>Chlorophyta</taxon>
        <taxon>core chlorophytes</taxon>
        <taxon>Trebouxiophyceae</taxon>
        <taxon>Trebouxiophyceae incertae sedis</taxon>
        <taxon>Coccomyxaceae</taxon>
        <taxon>Coccomyxa</taxon>
    </lineage>
</organism>
<comment type="similarity">
    <text evidence="1 3">Belongs to the prefoldin subunit alpha family.</text>
</comment>
<dbReference type="PANTHER" id="PTHR12409:SF0">
    <property type="entry name" value="PREFOLDIN SUBUNIT 3"/>
    <property type="match status" value="1"/>
</dbReference>
<dbReference type="FunFam" id="1.10.287.370:FF:000001">
    <property type="entry name" value="Prefoldin subunit 3"/>
    <property type="match status" value="1"/>
</dbReference>
<evidence type="ECO:0000256" key="1">
    <source>
        <dbReference type="ARBA" id="ARBA00010048"/>
    </source>
</evidence>
<name>A0AAV1HT92_9CHLO</name>
<sequence>MADSEISDPAPPASEEELIRIPNAQFISDVGAFLAGRTADEAIKELDENYRNYKLIEQQLRQDRLRLMTKVPDIAKALSAVELLIQKQGADEKVTLDFGLSQQVYAKAKVKDVTSVGLWLGADVMLDYPLEEAKQLLSTNLENAQKSLEKNGKELAVMKDFTTTTEVSIARVYNHDITRKRGIKPAEREEVD</sequence>